<accession>A0A7X1ZCU5</accession>
<keyword evidence="3" id="KW-1185">Reference proteome</keyword>
<evidence type="ECO:0000313" key="2">
    <source>
        <dbReference type="EMBL" id="MQX35988.1"/>
    </source>
</evidence>
<name>A0A7X1ZCU5_9PROT</name>
<evidence type="ECO:0000256" key="1">
    <source>
        <dbReference type="SAM" id="SignalP"/>
    </source>
</evidence>
<feature type="signal peptide" evidence="1">
    <location>
        <begin position="1"/>
        <end position="24"/>
    </location>
</feature>
<keyword evidence="1" id="KW-0732">Signal</keyword>
<evidence type="ECO:0000313" key="3">
    <source>
        <dbReference type="Proteomes" id="UP000434582"/>
    </source>
</evidence>
<sequence length="188" mass="20772">MTVAPVVRPRRLVLLAPLALAVLAGCSSGVFQRTEDRPCPPVRVEATSSEVTQFREGPGRDLTDVVLEAEIAGYQGECQYDDDEGSVTVELVLDMTASLGPAATARTQNVRYFVALPRFYPSERGKRVFESALAFPANADRVRYVGEELSITVPMDPTDSAEDYPIYVGFQLTPEQAEYNRSQRPVRR</sequence>
<organism evidence="2 3">
    <name type="scientific">Roseospira navarrensis</name>
    <dbReference type="NCBI Taxonomy" id="140058"/>
    <lineage>
        <taxon>Bacteria</taxon>
        <taxon>Pseudomonadati</taxon>
        <taxon>Pseudomonadota</taxon>
        <taxon>Alphaproteobacteria</taxon>
        <taxon>Rhodospirillales</taxon>
        <taxon>Rhodospirillaceae</taxon>
        <taxon>Roseospira</taxon>
    </lineage>
</organism>
<comment type="caution">
    <text evidence="2">The sequence shown here is derived from an EMBL/GenBank/DDBJ whole genome shotgun (WGS) entry which is preliminary data.</text>
</comment>
<feature type="chain" id="PRO_5030712086" description="Lipoprotein" evidence="1">
    <location>
        <begin position="25"/>
        <end position="188"/>
    </location>
</feature>
<dbReference type="EMBL" id="WIVE01000011">
    <property type="protein sequence ID" value="MQX35988.1"/>
    <property type="molecule type" value="Genomic_DNA"/>
</dbReference>
<dbReference type="OrthoDB" id="8443104at2"/>
<gene>
    <name evidence="2" type="ORF">GHC57_05585</name>
</gene>
<reference evidence="2 3" key="1">
    <citation type="submission" date="2019-10" db="EMBL/GenBank/DDBJ databases">
        <title>Draft whole-genome sequence of the purple nonsulfur photosynthetic bacterium Roseospira navarrensis DSM 15114.</title>
        <authorList>
            <person name="Kyndt J.A."/>
            <person name="Meyer T.E."/>
        </authorList>
    </citation>
    <scope>NUCLEOTIDE SEQUENCE [LARGE SCALE GENOMIC DNA]</scope>
    <source>
        <strain evidence="2 3">DSM 15114</strain>
    </source>
</reference>
<evidence type="ECO:0008006" key="4">
    <source>
        <dbReference type="Google" id="ProtNLM"/>
    </source>
</evidence>
<proteinExistence type="predicted"/>
<dbReference type="Proteomes" id="UP000434582">
    <property type="component" value="Unassembled WGS sequence"/>
</dbReference>
<protein>
    <recommendedName>
        <fullName evidence="4">Lipoprotein</fullName>
    </recommendedName>
</protein>
<dbReference type="AlphaFoldDB" id="A0A7X1ZCU5"/>
<dbReference type="RefSeq" id="WP_153342039.1">
    <property type="nucleotide sequence ID" value="NZ_WIVE01000011.1"/>
</dbReference>